<evidence type="ECO:0000256" key="2">
    <source>
        <dbReference type="ARBA" id="ARBA00004906"/>
    </source>
</evidence>
<evidence type="ECO:0000313" key="14">
    <source>
        <dbReference type="EMBL" id="KAJ8069812.1"/>
    </source>
</evidence>
<name>A0A9X0DQ40_9HELO</name>
<evidence type="ECO:0000259" key="13">
    <source>
        <dbReference type="PROSITE" id="PS51873"/>
    </source>
</evidence>
<evidence type="ECO:0000256" key="9">
    <source>
        <dbReference type="ARBA" id="ARBA00022833"/>
    </source>
</evidence>
<evidence type="ECO:0000256" key="3">
    <source>
        <dbReference type="ARBA" id="ARBA00012251"/>
    </source>
</evidence>
<dbReference type="InterPro" id="IPR000571">
    <property type="entry name" value="Znf_CCCH"/>
</dbReference>
<evidence type="ECO:0000256" key="6">
    <source>
        <dbReference type="ARBA" id="ARBA00022737"/>
    </source>
</evidence>
<dbReference type="CDD" id="cd20335">
    <property type="entry name" value="BRcat_RBR"/>
    <property type="match status" value="1"/>
</dbReference>
<dbReference type="Gene3D" id="1.20.120.1750">
    <property type="match status" value="1"/>
</dbReference>
<dbReference type="InterPro" id="IPR036855">
    <property type="entry name" value="Znf_CCCH_sf"/>
</dbReference>
<keyword evidence="15" id="KW-1185">Reference proteome</keyword>
<dbReference type="GO" id="GO:0000151">
    <property type="term" value="C:ubiquitin ligase complex"/>
    <property type="evidence" value="ECO:0007669"/>
    <property type="project" value="TreeGrafter"/>
</dbReference>
<evidence type="ECO:0000256" key="1">
    <source>
        <dbReference type="ARBA" id="ARBA00001798"/>
    </source>
</evidence>
<dbReference type="InterPro" id="IPR013087">
    <property type="entry name" value="Znf_C2H2_type"/>
</dbReference>
<dbReference type="SUPFAM" id="SSF90229">
    <property type="entry name" value="CCCH zinc finger"/>
    <property type="match status" value="2"/>
</dbReference>
<dbReference type="Pfam" id="PF01485">
    <property type="entry name" value="IBR"/>
    <property type="match status" value="1"/>
</dbReference>
<dbReference type="Gene3D" id="3.30.40.10">
    <property type="entry name" value="Zinc/RING finger domain, C3HC4 (zinc finger)"/>
    <property type="match status" value="1"/>
</dbReference>
<dbReference type="SUPFAM" id="SSF57850">
    <property type="entry name" value="RING/U-box"/>
    <property type="match status" value="2"/>
</dbReference>
<accession>A0A9X0DQ40</accession>
<dbReference type="PROSITE" id="PS50103">
    <property type="entry name" value="ZF_C3H1"/>
    <property type="match status" value="2"/>
</dbReference>
<dbReference type="InterPro" id="IPR013083">
    <property type="entry name" value="Znf_RING/FYVE/PHD"/>
</dbReference>
<evidence type="ECO:0000256" key="11">
    <source>
        <dbReference type="SAM" id="MobiDB-lite"/>
    </source>
</evidence>
<feature type="region of interest" description="Disordered" evidence="11">
    <location>
        <begin position="26"/>
        <end position="52"/>
    </location>
</feature>
<evidence type="ECO:0000256" key="8">
    <source>
        <dbReference type="ARBA" id="ARBA00022786"/>
    </source>
</evidence>
<keyword evidence="6" id="KW-0677">Repeat</keyword>
<dbReference type="PROSITE" id="PS00028">
    <property type="entry name" value="ZINC_FINGER_C2H2_1"/>
    <property type="match status" value="1"/>
</dbReference>
<sequence>MAPPAPCKFFANGYCMRGEKCRYSHEKTTTPRISGSPRQQSKTASLPSTQDPRSQIPCYYYARGNCRNGSNCPYSHLAEKGKKIDVDLDPEEKQSHDNFTREFGGALAQFDVGAQVSKVSLPTDFSAARIDGLPIDSTSESVASFFSEGEIQIMPGCVRIRQQDGTASADIKVDDPTFAKRLCSKINERSSSRARYPKIEAFQVSAGLPPGTNAHQIECKKVQCSWYKPSKTAWLEFGNEDIAKRAFTKFNSKTYKVLGQTTKCNPPREGGGRNPLACTLILTNLPAATTEKDITSAITSRQDKPRNVELGVASYDVEGEEASAIVMSLLLQAGQIEWSQISTELEGKRAKAVARYYEESDARAAVTSLHNKPLPFYPTMTLTVQLVSSAKFKVASSIFNAVQSRIRIASQVWNEQHLKFKIYPSAGLRHQYRVLRIESEVSKDVAAAKETLNEILDGITVMSDEKPLWTPSLISNGTIFQRLKQIQQEHGVIIVRNKRKQELKLYGSKEKCKEVESIITNIINAESHSTHIIQLKPEDLRWAYNGGFKMITTTLGENVATFDIVSTPKRILIGGTEKEYETALRMISKRESKPLSESIAATEYCAVCWGPADNPVLTKCNHVYCIECFELSCNAASSAGKDFSINCHGDIGKCQQVFSLEELREILSSKAFEDILEASFSTHIQRNPQAFRYCPKPNCNTIYRVTNTMHFNTCAECCTVICTSCHNPHENKTCAEYEDETSGRYEATLKLMERIGIKSCPKCKTPIEKTDGCDHILCKCGAHLCWMCLETFTESKLCYEHMNSKHGGIFRLDFLNRYQH</sequence>
<comment type="catalytic activity">
    <reaction evidence="1">
        <text>[E2 ubiquitin-conjugating enzyme]-S-ubiquitinyl-L-cysteine + [acceptor protein]-L-lysine = [E2 ubiquitin-conjugating enzyme]-L-cysteine + [acceptor protein]-N(6)-ubiquitinyl-L-lysine.</text>
        <dbReference type="EC" id="2.3.2.31"/>
    </reaction>
</comment>
<dbReference type="EMBL" id="JAPEIS010000001">
    <property type="protein sequence ID" value="KAJ8069812.1"/>
    <property type="molecule type" value="Genomic_DNA"/>
</dbReference>
<dbReference type="GO" id="GO:0043161">
    <property type="term" value="P:proteasome-mediated ubiquitin-dependent protein catabolic process"/>
    <property type="evidence" value="ECO:0007669"/>
    <property type="project" value="TreeGrafter"/>
</dbReference>
<dbReference type="InterPro" id="IPR054694">
    <property type="entry name" value="Parkin-like_IBR"/>
</dbReference>
<feature type="zinc finger region" description="C3H1-type" evidence="10">
    <location>
        <begin position="52"/>
        <end position="79"/>
    </location>
</feature>
<dbReference type="Gene3D" id="1.20.120.1350">
    <property type="entry name" value="Pneumovirus matrix protein 2 (M2), zinc-binding domain"/>
    <property type="match status" value="1"/>
</dbReference>
<dbReference type="InterPro" id="IPR002867">
    <property type="entry name" value="IBR_dom"/>
</dbReference>
<keyword evidence="9 10" id="KW-0862">Zinc</keyword>
<dbReference type="GO" id="GO:0097039">
    <property type="term" value="P:protein linear polyubiquitination"/>
    <property type="evidence" value="ECO:0007669"/>
    <property type="project" value="TreeGrafter"/>
</dbReference>
<dbReference type="GO" id="GO:0043130">
    <property type="term" value="F:ubiquitin binding"/>
    <property type="evidence" value="ECO:0007669"/>
    <property type="project" value="TreeGrafter"/>
</dbReference>
<dbReference type="PANTHER" id="PTHR22770">
    <property type="entry name" value="UBIQUITIN CONJUGATING ENZYME 7 INTERACTING PROTEIN-RELATED"/>
    <property type="match status" value="1"/>
</dbReference>
<evidence type="ECO:0000256" key="7">
    <source>
        <dbReference type="ARBA" id="ARBA00022771"/>
    </source>
</evidence>
<dbReference type="InterPro" id="IPR044066">
    <property type="entry name" value="TRIAD_supradom"/>
</dbReference>
<feature type="domain" description="C3H1-type" evidence="12">
    <location>
        <begin position="1"/>
        <end position="28"/>
    </location>
</feature>
<dbReference type="InterPro" id="IPR041367">
    <property type="entry name" value="Znf-CCCH_4"/>
</dbReference>
<dbReference type="CDD" id="cd16449">
    <property type="entry name" value="RING-HC"/>
    <property type="match status" value="1"/>
</dbReference>
<keyword evidence="4" id="KW-0808">Transferase</keyword>
<dbReference type="Gene3D" id="4.10.1000.10">
    <property type="entry name" value="Zinc finger, CCCH-type"/>
    <property type="match status" value="1"/>
</dbReference>
<dbReference type="SMART" id="SM00356">
    <property type="entry name" value="ZnF_C3H1"/>
    <property type="match status" value="2"/>
</dbReference>
<dbReference type="GO" id="GO:0008270">
    <property type="term" value="F:zinc ion binding"/>
    <property type="evidence" value="ECO:0007669"/>
    <property type="project" value="UniProtKB-KW"/>
</dbReference>
<evidence type="ECO:0000259" key="12">
    <source>
        <dbReference type="PROSITE" id="PS50103"/>
    </source>
</evidence>
<dbReference type="Pfam" id="PF22605">
    <property type="entry name" value="IBR_2"/>
    <property type="match status" value="1"/>
</dbReference>
<protein>
    <recommendedName>
        <fullName evidence="3">RBR-type E3 ubiquitin transferase</fullName>
        <ecNumber evidence="3">2.3.2.31</ecNumber>
    </recommendedName>
</protein>
<evidence type="ECO:0000313" key="15">
    <source>
        <dbReference type="Proteomes" id="UP001152300"/>
    </source>
</evidence>
<keyword evidence="7 10" id="KW-0863">Zinc-finger</keyword>
<dbReference type="Pfam" id="PF00642">
    <property type="entry name" value="zf-CCCH"/>
    <property type="match status" value="1"/>
</dbReference>
<keyword evidence="8" id="KW-0833">Ubl conjugation pathway</keyword>
<feature type="domain" description="RING-type" evidence="13">
    <location>
        <begin position="601"/>
        <end position="812"/>
    </location>
</feature>
<feature type="compositionally biased region" description="Polar residues" evidence="11">
    <location>
        <begin position="30"/>
        <end position="52"/>
    </location>
</feature>
<evidence type="ECO:0000256" key="4">
    <source>
        <dbReference type="ARBA" id="ARBA00022679"/>
    </source>
</evidence>
<reference evidence="14" key="1">
    <citation type="submission" date="2022-11" db="EMBL/GenBank/DDBJ databases">
        <title>Genome Resource of Sclerotinia nivalis Strain SnTB1, a Plant Pathogen Isolated from American Ginseng.</title>
        <authorList>
            <person name="Fan S."/>
        </authorList>
    </citation>
    <scope>NUCLEOTIDE SEQUENCE</scope>
    <source>
        <strain evidence="14">SnTB1</strain>
    </source>
</reference>
<dbReference type="Proteomes" id="UP001152300">
    <property type="component" value="Unassembled WGS sequence"/>
</dbReference>
<dbReference type="PANTHER" id="PTHR22770:SF13">
    <property type="entry name" value="RING-TYPE DOMAIN-CONTAINING PROTEIN"/>
    <property type="match status" value="1"/>
</dbReference>
<gene>
    <name evidence="14" type="ORF">OCU04_000227</name>
</gene>
<dbReference type="InterPro" id="IPR051628">
    <property type="entry name" value="LUBAC_E3_Ligases"/>
</dbReference>
<dbReference type="Pfam" id="PF18044">
    <property type="entry name" value="zf-CCCH_4"/>
    <property type="match status" value="1"/>
</dbReference>
<feature type="zinc finger region" description="C3H1-type" evidence="10">
    <location>
        <begin position="1"/>
        <end position="28"/>
    </location>
</feature>
<dbReference type="AlphaFoldDB" id="A0A9X0DQ40"/>
<evidence type="ECO:0000256" key="5">
    <source>
        <dbReference type="ARBA" id="ARBA00022723"/>
    </source>
</evidence>
<dbReference type="PROSITE" id="PS51873">
    <property type="entry name" value="TRIAD"/>
    <property type="match status" value="1"/>
</dbReference>
<comment type="pathway">
    <text evidence="2">Protein modification; protein ubiquitination.</text>
</comment>
<proteinExistence type="predicted"/>
<dbReference type="EC" id="2.3.2.31" evidence="3"/>
<keyword evidence="5 10" id="KW-0479">Metal-binding</keyword>
<dbReference type="GO" id="GO:0061630">
    <property type="term" value="F:ubiquitin protein ligase activity"/>
    <property type="evidence" value="ECO:0007669"/>
    <property type="project" value="UniProtKB-EC"/>
</dbReference>
<organism evidence="14 15">
    <name type="scientific">Sclerotinia nivalis</name>
    <dbReference type="NCBI Taxonomy" id="352851"/>
    <lineage>
        <taxon>Eukaryota</taxon>
        <taxon>Fungi</taxon>
        <taxon>Dikarya</taxon>
        <taxon>Ascomycota</taxon>
        <taxon>Pezizomycotina</taxon>
        <taxon>Leotiomycetes</taxon>
        <taxon>Helotiales</taxon>
        <taxon>Sclerotiniaceae</taxon>
        <taxon>Sclerotinia</taxon>
    </lineage>
</organism>
<comment type="caution">
    <text evidence="14">The sequence shown here is derived from an EMBL/GenBank/DDBJ whole genome shotgun (WGS) entry which is preliminary data.</text>
</comment>
<evidence type="ECO:0000256" key="10">
    <source>
        <dbReference type="PROSITE-ProRule" id="PRU00723"/>
    </source>
</evidence>
<feature type="domain" description="C3H1-type" evidence="12">
    <location>
        <begin position="52"/>
        <end position="79"/>
    </location>
</feature>
<dbReference type="OrthoDB" id="10009520at2759"/>